<accession>A0A1R2BNS8</accession>
<evidence type="ECO:0000313" key="3">
    <source>
        <dbReference type="EMBL" id="OMJ78431.1"/>
    </source>
</evidence>
<dbReference type="AlphaFoldDB" id="A0A1R2BNS8"/>
<evidence type="ECO:0000256" key="1">
    <source>
        <dbReference type="SAM" id="Coils"/>
    </source>
</evidence>
<name>A0A1R2BNS8_9CILI</name>
<gene>
    <name evidence="3" type="ORF">SteCoe_21753</name>
</gene>
<comment type="caution">
    <text evidence="3">The sequence shown here is derived from an EMBL/GenBank/DDBJ whole genome shotgun (WGS) entry which is preliminary data.</text>
</comment>
<organism evidence="3 4">
    <name type="scientific">Stentor coeruleus</name>
    <dbReference type="NCBI Taxonomy" id="5963"/>
    <lineage>
        <taxon>Eukaryota</taxon>
        <taxon>Sar</taxon>
        <taxon>Alveolata</taxon>
        <taxon>Ciliophora</taxon>
        <taxon>Postciliodesmatophora</taxon>
        <taxon>Heterotrichea</taxon>
        <taxon>Heterotrichida</taxon>
        <taxon>Stentoridae</taxon>
        <taxon>Stentor</taxon>
    </lineage>
</organism>
<sequence length="475" mass="55901">MEKLPHFPKSLSNIRKRTQVSPTSIRMIREVVNSRDTSKLIKLSSTVRNLSARPLNESSELTFQLTTLRKNLDKYSLVNHHKENRLRQLKSKLKELKVKEVITNDDIKRENYYYKLMEDIKNVQLQELDELETQKIYEFINERLRITVDFLEKKDIKLHKQLELATHSAQNQSRLRKDTIDSVNQYKIAYKSAVKALKYEKSALETELSRMETQSKLKKSIITKTEEHNKHRLEIIEQTMIDERSAHLEELKTGVILHRMYEKTLSRKMVFIKEVFNRLDSAFQRVRIKTGLYNIEEVIEKFLTQEANYKALTDNLHRKEVDCSEYKKKIFEMQEKVASLAVEKLEKKSGHDIMKDALNRLLRSKEKEVEMQKLKLKIHIWVENYTKKASGGIEGDGFKSVSLREKFARLKDLVKIILINGDFGDKKISEMNGLRSLSMDEIKLLYSQVKIRKLSNNSEKSASQSRIPHRTRDST</sequence>
<keyword evidence="4" id="KW-1185">Reference proteome</keyword>
<evidence type="ECO:0000256" key="2">
    <source>
        <dbReference type="SAM" id="MobiDB-lite"/>
    </source>
</evidence>
<dbReference type="Proteomes" id="UP000187209">
    <property type="component" value="Unassembled WGS sequence"/>
</dbReference>
<feature type="coiled-coil region" evidence="1">
    <location>
        <begin position="79"/>
        <end position="134"/>
    </location>
</feature>
<keyword evidence="1" id="KW-0175">Coiled coil</keyword>
<protein>
    <submittedName>
        <fullName evidence="3">Uncharacterized protein</fullName>
    </submittedName>
</protein>
<evidence type="ECO:0000313" key="4">
    <source>
        <dbReference type="Proteomes" id="UP000187209"/>
    </source>
</evidence>
<feature type="compositionally biased region" description="Polar residues" evidence="2">
    <location>
        <begin position="456"/>
        <end position="466"/>
    </location>
</feature>
<reference evidence="3 4" key="1">
    <citation type="submission" date="2016-11" db="EMBL/GenBank/DDBJ databases">
        <title>The macronuclear genome of Stentor coeruleus: a giant cell with tiny introns.</title>
        <authorList>
            <person name="Slabodnick M."/>
            <person name="Ruby J.G."/>
            <person name="Reiff S.B."/>
            <person name="Swart E.C."/>
            <person name="Gosai S."/>
            <person name="Prabakaran S."/>
            <person name="Witkowska E."/>
            <person name="Larue G.E."/>
            <person name="Fisher S."/>
            <person name="Freeman R.M."/>
            <person name="Gunawardena J."/>
            <person name="Chu W."/>
            <person name="Stover N.A."/>
            <person name="Gregory B.D."/>
            <person name="Nowacki M."/>
            <person name="Derisi J."/>
            <person name="Roy S.W."/>
            <person name="Marshall W.F."/>
            <person name="Sood P."/>
        </authorList>
    </citation>
    <scope>NUCLEOTIDE SEQUENCE [LARGE SCALE GENOMIC DNA]</scope>
    <source>
        <strain evidence="3">WM001</strain>
    </source>
</reference>
<dbReference type="EMBL" id="MPUH01000522">
    <property type="protein sequence ID" value="OMJ78431.1"/>
    <property type="molecule type" value="Genomic_DNA"/>
</dbReference>
<feature type="region of interest" description="Disordered" evidence="2">
    <location>
        <begin position="456"/>
        <end position="475"/>
    </location>
</feature>
<proteinExistence type="predicted"/>